<feature type="compositionally biased region" description="Pro residues" evidence="1">
    <location>
        <begin position="216"/>
        <end position="230"/>
    </location>
</feature>
<dbReference type="AlphaFoldDB" id="A0A7W6FTY1"/>
<dbReference type="RefSeq" id="WP_090959663.1">
    <property type="nucleotide sequence ID" value="NZ_FOOA01000002.1"/>
</dbReference>
<feature type="transmembrane region" description="Helical" evidence="2">
    <location>
        <begin position="12"/>
        <end position="37"/>
    </location>
</feature>
<sequence length="578" mass="61128">MREWLASIVGESLAPIMTVILAAALVVLLALVLIGLAKRVFAGSGGIGGRSRAPRLAVLDMAPVDPKRKLVLVRRDDVEHLILIGGQNDLVVEPGIVRGQQRRVRQEPGFAEPEQRVAPPQPPLPHRRSPRPTVQPTPNDGQDPGEHPALAPVAETPVTAPPEQRVQPAVRNPVPASERQRPMEPRAAEPTPTPVALPESEPLVEPAMAPAKPAAPVAPPPQAIVPPVAPPVRANEQLPATRPPKHDLPLEPTTPTRRATDMPSQPPFTAPPSPSVPITTFVEPLERRAEPAQPLVERPIPASPTYEPPRQSPIPPAPMPRPPVQPAAIVPPIAPSTTAPASPSGASAPRPPVLPPQPQAALQPPATPPRSMATPTLPQPSRATPVVPPVRNEPEVAPARSFWSTTPASSGPHQTAGNRDGETSRNDAIETRNEAPVPPLPERIPVRWPSAPVAPRADANADAEVGFAGPTAEPETATPAPLSVRSFASTIQDRRTPQAAEPSSPPVQPQRTPTPPQPAAPPVYAAAPVAAAPIAVTPSSADDEMPSSADERAERPLTLEEEMERLLHDFTIDVSERR</sequence>
<gene>
    <name evidence="3" type="ORF">GGR05_001348</name>
</gene>
<evidence type="ECO:0000256" key="2">
    <source>
        <dbReference type="SAM" id="Phobius"/>
    </source>
</evidence>
<feature type="compositionally biased region" description="Low complexity" evidence="1">
    <location>
        <begin position="470"/>
        <end position="481"/>
    </location>
</feature>
<organism evidence="3 4">
    <name type="scientific">Aureimonas phyllosphaerae</name>
    <dbReference type="NCBI Taxonomy" id="1166078"/>
    <lineage>
        <taxon>Bacteria</taxon>
        <taxon>Pseudomonadati</taxon>
        <taxon>Pseudomonadota</taxon>
        <taxon>Alphaproteobacteria</taxon>
        <taxon>Hyphomicrobiales</taxon>
        <taxon>Aurantimonadaceae</taxon>
        <taxon>Aureimonas</taxon>
    </lineage>
</organism>
<feature type="compositionally biased region" description="Pro residues" evidence="1">
    <location>
        <begin position="503"/>
        <end position="521"/>
    </location>
</feature>
<evidence type="ECO:0008006" key="5">
    <source>
        <dbReference type="Google" id="ProtNLM"/>
    </source>
</evidence>
<keyword evidence="2" id="KW-0472">Membrane</keyword>
<feature type="compositionally biased region" description="Pro residues" evidence="1">
    <location>
        <begin position="264"/>
        <end position="275"/>
    </location>
</feature>
<keyword evidence="4" id="KW-1185">Reference proteome</keyword>
<feature type="compositionally biased region" description="Low complexity" evidence="1">
    <location>
        <begin position="522"/>
        <end position="540"/>
    </location>
</feature>
<dbReference type="PANTHER" id="PTHR38766:SF1">
    <property type="entry name" value="FLAGELLAR PROTEIN FLIO"/>
    <property type="match status" value="1"/>
</dbReference>
<protein>
    <recommendedName>
        <fullName evidence="5">Flagellar biosynthesis protein, FliO</fullName>
    </recommendedName>
</protein>
<feature type="compositionally biased region" description="Pro residues" evidence="1">
    <location>
        <begin position="349"/>
        <end position="358"/>
    </location>
</feature>
<feature type="region of interest" description="Disordered" evidence="1">
    <location>
        <begin position="102"/>
        <end position="557"/>
    </location>
</feature>
<proteinExistence type="predicted"/>
<accession>A0A7W6FTY1</accession>
<dbReference type="InterPro" id="IPR052205">
    <property type="entry name" value="FliO/MopB"/>
</dbReference>
<evidence type="ECO:0000313" key="3">
    <source>
        <dbReference type="EMBL" id="MBB3935220.1"/>
    </source>
</evidence>
<feature type="compositionally biased region" description="Basic and acidic residues" evidence="1">
    <location>
        <begin position="419"/>
        <end position="433"/>
    </location>
</feature>
<feature type="compositionally biased region" description="Pro residues" evidence="1">
    <location>
        <begin position="306"/>
        <end position="325"/>
    </location>
</feature>
<evidence type="ECO:0000313" key="4">
    <source>
        <dbReference type="Proteomes" id="UP000531216"/>
    </source>
</evidence>
<name>A0A7W6FTY1_9HYPH</name>
<reference evidence="3 4" key="1">
    <citation type="submission" date="2020-08" db="EMBL/GenBank/DDBJ databases">
        <title>Genomic Encyclopedia of Type Strains, Phase IV (KMG-IV): sequencing the most valuable type-strain genomes for metagenomic binning, comparative biology and taxonomic classification.</title>
        <authorList>
            <person name="Goeker M."/>
        </authorList>
    </citation>
    <scope>NUCLEOTIDE SEQUENCE [LARGE SCALE GENOMIC DNA]</scope>
    <source>
        <strain evidence="3 4">DSM 25024</strain>
    </source>
</reference>
<evidence type="ECO:0000256" key="1">
    <source>
        <dbReference type="SAM" id="MobiDB-lite"/>
    </source>
</evidence>
<dbReference type="OrthoDB" id="8456606at2"/>
<dbReference type="Proteomes" id="UP000531216">
    <property type="component" value="Unassembled WGS sequence"/>
</dbReference>
<comment type="caution">
    <text evidence="3">The sequence shown here is derived from an EMBL/GenBank/DDBJ whole genome shotgun (WGS) entry which is preliminary data.</text>
</comment>
<keyword evidence="2" id="KW-1133">Transmembrane helix</keyword>
<feature type="compositionally biased region" description="Low complexity" evidence="1">
    <location>
        <begin position="204"/>
        <end position="215"/>
    </location>
</feature>
<dbReference type="PANTHER" id="PTHR38766">
    <property type="entry name" value="FLAGELLAR PROTEIN FLIO"/>
    <property type="match status" value="1"/>
</dbReference>
<feature type="compositionally biased region" description="Low complexity" evidence="1">
    <location>
        <begin position="326"/>
        <end position="348"/>
    </location>
</feature>
<feature type="compositionally biased region" description="Low complexity" evidence="1">
    <location>
        <begin position="148"/>
        <end position="163"/>
    </location>
</feature>
<feature type="compositionally biased region" description="Basic and acidic residues" evidence="1">
    <location>
        <begin position="178"/>
        <end position="187"/>
    </location>
</feature>
<dbReference type="EMBL" id="JACIDO010000002">
    <property type="protein sequence ID" value="MBB3935220.1"/>
    <property type="molecule type" value="Genomic_DNA"/>
</dbReference>
<feature type="compositionally biased region" description="Polar residues" evidence="1">
    <location>
        <begin position="373"/>
        <end position="382"/>
    </location>
</feature>
<feature type="compositionally biased region" description="Polar residues" evidence="1">
    <location>
        <begin position="402"/>
        <end position="417"/>
    </location>
</feature>
<keyword evidence="2" id="KW-0812">Transmembrane</keyword>